<dbReference type="GO" id="GO:0005886">
    <property type="term" value="C:plasma membrane"/>
    <property type="evidence" value="ECO:0007669"/>
    <property type="project" value="UniProtKB-SubCell"/>
</dbReference>
<dbReference type="RefSeq" id="WP_126778291.1">
    <property type="nucleotide sequence ID" value="NZ_CAUQJP010000089.1"/>
</dbReference>
<comment type="similarity">
    <text evidence="6">Belongs to the drug/metabolite transporter (DMT) superfamily. Small multidrug resistance (SMR) (TC 2.A.7.1) family.</text>
</comment>
<keyword evidence="5 7" id="KW-0472">Membrane</keyword>
<keyword evidence="2" id="KW-1003">Cell membrane</keyword>
<dbReference type="GeneID" id="98567213"/>
<evidence type="ECO:0000313" key="8">
    <source>
        <dbReference type="EMBL" id="RST97544.1"/>
    </source>
</evidence>
<evidence type="ECO:0000256" key="3">
    <source>
        <dbReference type="ARBA" id="ARBA00022692"/>
    </source>
</evidence>
<feature type="transmembrane region" description="Helical" evidence="7">
    <location>
        <begin position="33"/>
        <end position="49"/>
    </location>
</feature>
<dbReference type="OrthoDB" id="2168659at2"/>
<organism evidence="8 9">
    <name type="scientific">Vagococcus salmoninarum</name>
    <dbReference type="NCBI Taxonomy" id="2739"/>
    <lineage>
        <taxon>Bacteria</taxon>
        <taxon>Bacillati</taxon>
        <taxon>Bacillota</taxon>
        <taxon>Bacilli</taxon>
        <taxon>Lactobacillales</taxon>
        <taxon>Enterococcaceae</taxon>
        <taxon>Vagococcus</taxon>
    </lineage>
</organism>
<dbReference type="AlphaFoldDB" id="A0A429ZUX6"/>
<feature type="transmembrane region" description="Helical" evidence="7">
    <location>
        <begin position="56"/>
        <end position="77"/>
    </location>
</feature>
<dbReference type="InterPro" id="IPR000390">
    <property type="entry name" value="Small_drug/metabolite_transptr"/>
</dbReference>
<dbReference type="InterPro" id="IPR037185">
    <property type="entry name" value="EmrE-like"/>
</dbReference>
<dbReference type="PANTHER" id="PTHR30561">
    <property type="entry name" value="SMR FAMILY PROTON-DEPENDENT DRUG EFFLUX TRANSPORTER SUGE"/>
    <property type="match status" value="1"/>
</dbReference>
<reference evidence="8 9" key="1">
    <citation type="submission" date="2017-05" db="EMBL/GenBank/DDBJ databases">
        <title>Vagococcus spp. assemblies.</title>
        <authorList>
            <person name="Gulvik C.A."/>
        </authorList>
    </citation>
    <scope>NUCLEOTIDE SEQUENCE [LARGE SCALE GENOMIC DNA]</scope>
    <source>
        <strain evidence="8 9">NCFB 2777</strain>
    </source>
</reference>
<dbReference type="EMBL" id="NGJU01000002">
    <property type="protein sequence ID" value="RST97544.1"/>
    <property type="molecule type" value="Genomic_DNA"/>
</dbReference>
<keyword evidence="3 6" id="KW-0812">Transmembrane</keyword>
<keyword evidence="9" id="KW-1185">Reference proteome</keyword>
<sequence length="111" mass="11812">MTKEWLKVLAAALFELVWVSGLAHANTALEWLITGAGVVISFTLLTLSAKHLPIGTVYAVFAGIGSVGSIIVGAVFFQESISPLKLLFMGTLILGILGLKLIETDQTKELN</sequence>
<evidence type="ECO:0000256" key="7">
    <source>
        <dbReference type="SAM" id="Phobius"/>
    </source>
</evidence>
<comment type="caution">
    <text evidence="8">The sequence shown here is derived from an EMBL/GenBank/DDBJ whole genome shotgun (WGS) entry which is preliminary data.</text>
</comment>
<evidence type="ECO:0000256" key="6">
    <source>
        <dbReference type="RuleBase" id="RU003942"/>
    </source>
</evidence>
<evidence type="ECO:0000256" key="2">
    <source>
        <dbReference type="ARBA" id="ARBA00022475"/>
    </source>
</evidence>
<comment type="subcellular location">
    <subcellularLocation>
        <location evidence="1 6">Cell membrane</location>
        <topology evidence="1 6">Multi-pass membrane protein</topology>
    </subcellularLocation>
</comment>
<dbReference type="Proteomes" id="UP000287239">
    <property type="component" value="Unassembled WGS sequence"/>
</dbReference>
<dbReference type="GO" id="GO:0022857">
    <property type="term" value="F:transmembrane transporter activity"/>
    <property type="evidence" value="ECO:0007669"/>
    <property type="project" value="InterPro"/>
</dbReference>
<evidence type="ECO:0000313" key="9">
    <source>
        <dbReference type="Proteomes" id="UP000287239"/>
    </source>
</evidence>
<gene>
    <name evidence="8" type="ORF">CBF35_02440</name>
</gene>
<dbReference type="Gene3D" id="1.10.3730.20">
    <property type="match status" value="1"/>
</dbReference>
<evidence type="ECO:0000256" key="1">
    <source>
        <dbReference type="ARBA" id="ARBA00004651"/>
    </source>
</evidence>
<dbReference type="SUPFAM" id="SSF103481">
    <property type="entry name" value="Multidrug resistance efflux transporter EmrE"/>
    <property type="match status" value="1"/>
</dbReference>
<evidence type="ECO:0000256" key="4">
    <source>
        <dbReference type="ARBA" id="ARBA00022989"/>
    </source>
</evidence>
<evidence type="ECO:0000256" key="5">
    <source>
        <dbReference type="ARBA" id="ARBA00023136"/>
    </source>
</evidence>
<keyword evidence="4 7" id="KW-1133">Transmembrane helix</keyword>
<protein>
    <submittedName>
        <fullName evidence="8">QacE family quaternary ammonium compound efflux SMR transporter</fullName>
    </submittedName>
</protein>
<dbReference type="PANTHER" id="PTHR30561:SF7">
    <property type="entry name" value="GUANIDINIUM EFFLUX SYSTEM SUBUNIT GDNC-RELATED"/>
    <property type="match status" value="1"/>
</dbReference>
<dbReference type="InterPro" id="IPR045324">
    <property type="entry name" value="Small_multidrug_res"/>
</dbReference>
<dbReference type="Pfam" id="PF00893">
    <property type="entry name" value="Multi_Drug_Res"/>
    <property type="match status" value="1"/>
</dbReference>
<feature type="transmembrane region" description="Helical" evidence="7">
    <location>
        <begin position="83"/>
        <end position="102"/>
    </location>
</feature>
<proteinExistence type="inferred from homology"/>
<accession>A0A429ZUX6</accession>
<name>A0A429ZUX6_9ENTE</name>